<keyword evidence="3" id="KW-0238">DNA-binding</keyword>
<keyword evidence="2" id="KW-0805">Transcription regulation</keyword>
<feature type="compositionally biased region" description="Basic and acidic residues" evidence="6">
    <location>
        <begin position="299"/>
        <end position="310"/>
    </location>
</feature>
<proteinExistence type="predicted"/>
<dbReference type="InterPro" id="IPR001739">
    <property type="entry name" value="Methyl_CpG_DNA-bd"/>
</dbReference>
<dbReference type="GeneID" id="104596134"/>
<evidence type="ECO:0000256" key="3">
    <source>
        <dbReference type="ARBA" id="ARBA00023125"/>
    </source>
</evidence>
<dbReference type="PROSITE" id="PS50982">
    <property type="entry name" value="MBD"/>
    <property type="match status" value="2"/>
</dbReference>
<dbReference type="KEGG" id="nnu:104596134"/>
<feature type="compositionally biased region" description="Basic and acidic residues" evidence="6">
    <location>
        <begin position="270"/>
        <end position="285"/>
    </location>
</feature>
<dbReference type="PANTHER" id="PTHR34067:SF20">
    <property type="entry name" value="OS08G0206700 PROTEIN"/>
    <property type="match status" value="1"/>
</dbReference>
<evidence type="ECO:0000256" key="4">
    <source>
        <dbReference type="ARBA" id="ARBA00023163"/>
    </source>
</evidence>
<reference evidence="9" key="1">
    <citation type="submission" date="2025-08" db="UniProtKB">
        <authorList>
            <consortium name="RefSeq"/>
        </authorList>
    </citation>
    <scope>IDENTIFICATION</scope>
</reference>
<keyword evidence="5" id="KW-0539">Nucleus</keyword>
<comment type="subcellular location">
    <subcellularLocation>
        <location evidence="1">Nucleus</location>
    </subcellularLocation>
</comment>
<dbReference type="InterPro" id="IPR016177">
    <property type="entry name" value="DNA-bd_dom_sf"/>
</dbReference>
<keyword evidence="8" id="KW-1185">Reference proteome</keyword>
<dbReference type="eggNOG" id="ENOG502QWBB">
    <property type="taxonomic scope" value="Eukaryota"/>
</dbReference>
<evidence type="ECO:0000259" key="7">
    <source>
        <dbReference type="PROSITE" id="PS50982"/>
    </source>
</evidence>
<feature type="region of interest" description="Disordered" evidence="6">
    <location>
        <begin position="388"/>
        <end position="436"/>
    </location>
</feature>
<organism evidence="8 9">
    <name type="scientific">Nelumbo nucifera</name>
    <name type="common">Sacred lotus</name>
    <dbReference type="NCBI Taxonomy" id="4432"/>
    <lineage>
        <taxon>Eukaryota</taxon>
        <taxon>Viridiplantae</taxon>
        <taxon>Streptophyta</taxon>
        <taxon>Embryophyta</taxon>
        <taxon>Tracheophyta</taxon>
        <taxon>Spermatophyta</taxon>
        <taxon>Magnoliopsida</taxon>
        <taxon>Proteales</taxon>
        <taxon>Nelumbonaceae</taxon>
        <taxon>Nelumbo</taxon>
    </lineage>
</organism>
<dbReference type="RefSeq" id="XP_010255467.1">
    <property type="nucleotide sequence ID" value="XM_010257165.2"/>
</dbReference>
<dbReference type="GO" id="GO:0005634">
    <property type="term" value="C:nucleus"/>
    <property type="evidence" value="ECO:0007669"/>
    <property type="project" value="UniProtKB-SubCell"/>
</dbReference>
<dbReference type="STRING" id="4432.A0A1U7ZMX8"/>
<dbReference type="AlphaFoldDB" id="A0A1U7ZMX8"/>
<feature type="compositionally biased region" description="Basic residues" evidence="6">
    <location>
        <begin position="311"/>
        <end position="341"/>
    </location>
</feature>
<dbReference type="Gene3D" id="3.30.890.10">
    <property type="entry name" value="Methyl-cpg-binding Protein 2, Chain A"/>
    <property type="match status" value="2"/>
</dbReference>
<evidence type="ECO:0000313" key="9">
    <source>
        <dbReference type="RefSeq" id="XP_010255467.1"/>
    </source>
</evidence>
<gene>
    <name evidence="9" type="primary">LOC104596134</name>
</gene>
<evidence type="ECO:0000256" key="5">
    <source>
        <dbReference type="ARBA" id="ARBA00023242"/>
    </source>
</evidence>
<feature type="domain" description="MBD" evidence="7">
    <location>
        <begin position="98"/>
        <end position="172"/>
    </location>
</feature>
<dbReference type="Proteomes" id="UP000189703">
    <property type="component" value="Unplaced"/>
</dbReference>
<sequence>MAAEKSPDWLPDGWVMDVKVRKTGQKDKYYIHLKTGRKFRSKDGVLRYIETGESHNCMPLQIERQANTCSSDKDVPNTCSSDKDMPNTCSRDKDMPLEMPMEDSPDWLPAGWVVEIKTRRGGSKVGQKYKCYIAPITGCRLYSKRDVYRYLRYYASNLEKDGTEMQSACDAVVKDAKEECTSGWIKEMRAREKGNKTRDLLPTAAKKQKLANNKTRRCLFLGQSSGLNETTDQQLVESCVKEECLSESVLDQSKTLSGRENAELSGLPKPEAEGLENKQGKEVHAENGFISTPATGGSVEKHPIEKGVEKRRGRNGQKGVKKRRGRKSQKGVEKRRGRKSHLGSGNHKAAKEVLPRRASKRLAGLQAELPSDLDTSKRACSVAARNSAELEANPAVNPASEAHKAEPESGGSACLASKSVQLPSSKEPSKESERPVGDVFLEDITGKLETGKQAEEKPESPLVLPFGDSWPDPCLEFAFKTLTGEIPVEDTLAIEGYFQQQFSARQNQSNRGFVLPDLGLESFCKTDFVFQFGVPEKPVSKQQSLVFSSFGNGDLARSGANILQQPSGEGNKECRKW</sequence>
<dbReference type="SUPFAM" id="SSF54171">
    <property type="entry name" value="DNA-binding domain"/>
    <property type="match status" value="2"/>
</dbReference>
<protein>
    <submittedName>
        <fullName evidence="9">Uncharacterized protein LOC104596134 isoform X1</fullName>
    </submittedName>
</protein>
<feature type="compositionally biased region" description="Basic and acidic residues" evidence="6">
    <location>
        <begin position="427"/>
        <end position="436"/>
    </location>
</feature>
<evidence type="ECO:0000313" key="8">
    <source>
        <dbReference type="Proteomes" id="UP000189703"/>
    </source>
</evidence>
<evidence type="ECO:0000256" key="6">
    <source>
        <dbReference type="SAM" id="MobiDB-lite"/>
    </source>
</evidence>
<evidence type="ECO:0000256" key="1">
    <source>
        <dbReference type="ARBA" id="ARBA00004123"/>
    </source>
</evidence>
<feature type="region of interest" description="Disordered" evidence="6">
    <location>
        <begin position="250"/>
        <end position="356"/>
    </location>
</feature>
<name>A0A1U7ZMX8_NELNU</name>
<evidence type="ECO:0000256" key="2">
    <source>
        <dbReference type="ARBA" id="ARBA00023015"/>
    </source>
</evidence>
<dbReference type="InParanoid" id="A0A1U7ZMX8"/>
<dbReference type="Pfam" id="PF01429">
    <property type="entry name" value="MBD"/>
    <property type="match status" value="2"/>
</dbReference>
<dbReference type="InterPro" id="IPR038945">
    <property type="entry name" value="MBD13-like"/>
</dbReference>
<dbReference type="GO" id="GO:0003677">
    <property type="term" value="F:DNA binding"/>
    <property type="evidence" value="ECO:0007669"/>
    <property type="project" value="UniProtKB-KW"/>
</dbReference>
<feature type="domain" description="MBD" evidence="7">
    <location>
        <begin position="1"/>
        <end position="69"/>
    </location>
</feature>
<dbReference type="OMA" id="CSQKIVQ"/>
<accession>A0A1U7ZMX8</accession>
<dbReference type="PANTHER" id="PTHR34067">
    <property type="entry name" value="OS04G0193200 PROTEIN"/>
    <property type="match status" value="1"/>
</dbReference>
<dbReference type="OrthoDB" id="10072024at2759"/>
<keyword evidence="4" id="KW-0804">Transcription</keyword>